<dbReference type="GO" id="GO:0043634">
    <property type="term" value="P:polyadenylation-dependent ncRNA catabolic process"/>
    <property type="evidence" value="ECO:0007669"/>
    <property type="project" value="TreeGrafter"/>
</dbReference>
<evidence type="ECO:0000256" key="5">
    <source>
        <dbReference type="SAM" id="MobiDB-lite"/>
    </source>
</evidence>
<dbReference type="EC" id="2.7.7.19" evidence="2"/>
<evidence type="ECO:0000256" key="3">
    <source>
        <dbReference type="ARBA" id="ARBA00022723"/>
    </source>
</evidence>
<dbReference type="OrthoDB" id="273917at2759"/>
<feature type="compositionally biased region" description="Low complexity" evidence="5">
    <location>
        <begin position="25"/>
        <end position="37"/>
    </location>
</feature>
<dbReference type="FunCoup" id="A0A369JYB2">
    <property type="interactions" value="228"/>
</dbReference>
<comment type="similarity">
    <text evidence="1">Belongs to the DNA polymerase type-B-like family.</text>
</comment>
<feature type="compositionally biased region" description="Polar residues" evidence="5">
    <location>
        <begin position="1"/>
        <end position="10"/>
    </location>
</feature>
<proteinExistence type="inferred from homology"/>
<protein>
    <recommendedName>
        <fullName evidence="2">polynucleotide adenylyltransferase</fullName>
        <ecNumber evidence="2">2.7.7.19</ecNumber>
    </recommendedName>
</protein>
<feature type="region of interest" description="Disordered" evidence="5">
    <location>
        <begin position="1"/>
        <end position="57"/>
    </location>
</feature>
<reference evidence="8" key="1">
    <citation type="submission" date="2018-04" db="EMBL/GenBank/DDBJ databases">
        <title>Whole genome sequencing of Hypsizygus marmoreus.</title>
        <authorList>
            <person name="Choi I.-G."/>
            <person name="Min B."/>
            <person name="Kim J.-G."/>
            <person name="Kim S."/>
            <person name="Oh Y.-L."/>
            <person name="Kong W.-S."/>
            <person name="Park H."/>
            <person name="Jeong J."/>
            <person name="Song E.-S."/>
        </authorList>
    </citation>
    <scope>NUCLEOTIDE SEQUENCE [LARGE SCALE GENOMIC DNA]</scope>
    <source>
        <strain evidence="8">51987-8</strain>
    </source>
</reference>
<dbReference type="GO" id="GO:0046872">
    <property type="term" value="F:metal ion binding"/>
    <property type="evidence" value="ECO:0007669"/>
    <property type="project" value="UniProtKB-KW"/>
</dbReference>
<keyword evidence="4" id="KW-0460">Magnesium</keyword>
<dbReference type="PANTHER" id="PTHR23092:SF15">
    <property type="entry name" value="INACTIVE NON-CANONICAL POLY(A) RNA POLYMERASE PROTEIN TRF4-2-RELATED"/>
    <property type="match status" value="1"/>
</dbReference>
<dbReference type="GO" id="GO:0005730">
    <property type="term" value="C:nucleolus"/>
    <property type="evidence" value="ECO:0007669"/>
    <property type="project" value="TreeGrafter"/>
</dbReference>
<dbReference type="SUPFAM" id="SSF81631">
    <property type="entry name" value="PAP/OAS1 substrate-binding domain"/>
    <property type="match status" value="1"/>
</dbReference>
<sequence>MKDRTSSSVNREVRRRTQQSSPFVEGQSSTGEGSSSRPRSDKVRRTQSPSMVSPEEEYSQIPWLDMLPRGRQYDGIEHRLHHEILAYVNYMEATPKEKKTREAVLSCIRRVVNNRFRNAQINVFGSCATGLSLPNSDIDVVVTAANIPDVKDALFKLSSKLKYSGLTNTKIFVNHRAQVPILTLTTSEEYGSFNVDIGINNNLGIEAIDLIKGYLSRMPALRPLLLVLKGFLRQRNLNDASRGGLGSYALTCLCISFLQVNPRKRPQEFIDKPMETESLGALLTDFMFYYGFEFPYTTSYISVSEGKVLPKSEPMESLSIKCPIRPDYDISKSVSKLDPFLRAFKEGYATILQFTVVDESMLGQLVRLSLQTVQRRSFISSLPTLRSSVPLSTNRPYPPSGSTPRAPRIRNQSYDPRRSDITRASPMALKY</sequence>
<gene>
    <name evidence="8" type="primary">Papd5</name>
    <name evidence="8" type="ORF">Hypma_008451</name>
</gene>
<dbReference type="CDD" id="cd05402">
    <property type="entry name" value="NT_PAP_TUTase"/>
    <property type="match status" value="1"/>
</dbReference>
<dbReference type="EMBL" id="LUEZ02000044">
    <property type="protein sequence ID" value="RDB24414.1"/>
    <property type="molecule type" value="Genomic_DNA"/>
</dbReference>
<feature type="region of interest" description="Disordered" evidence="5">
    <location>
        <begin position="390"/>
        <end position="431"/>
    </location>
</feature>
<keyword evidence="9" id="KW-1185">Reference proteome</keyword>
<dbReference type="GO" id="GO:0031123">
    <property type="term" value="P:RNA 3'-end processing"/>
    <property type="evidence" value="ECO:0007669"/>
    <property type="project" value="TreeGrafter"/>
</dbReference>
<accession>A0A369JYB2</accession>
<dbReference type="InterPro" id="IPR054708">
    <property type="entry name" value="MTPAP-like_central"/>
</dbReference>
<feature type="domain" description="Poly(A) RNA polymerase mitochondrial-like central palm" evidence="7">
    <location>
        <begin position="80"/>
        <end position="215"/>
    </location>
</feature>
<dbReference type="Proteomes" id="UP000076154">
    <property type="component" value="Unassembled WGS sequence"/>
</dbReference>
<dbReference type="Gene3D" id="3.30.460.10">
    <property type="entry name" value="Beta Polymerase, domain 2"/>
    <property type="match status" value="1"/>
</dbReference>
<evidence type="ECO:0000259" key="7">
    <source>
        <dbReference type="Pfam" id="PF22600"/>
    </source>
</evidence>
<dbReference type="GO" id="GO:0010605">
    <property type="term" value="P:negative regulation of macromolecule metabolic process"/>
    <property type="evidence" value="ECO:0007669"/>
    <property type="project" value="UniProtKB-ARBA"/>
</dbReference>
<dbReference type="AlphaFoldDB" id="A0A369JYB2"/>
<dbReference type="GO" id="GO:1990817">
    <property type="term" value="F:poly(A) RNA polymerase activity"/>
    <property type="evidence" value="ECO:0007669"/>
    <property type="project" value="UniProtKB-EC"/>
</dbReference>
<dbReference type="STRING" id="39966.A0A369JYB2"/>
<keyword evidence="3" id="KW-0479">Metal-binding</keyword>
<organism evidence="8 9">
    <name type="scientific">Hypsizygus marmoreus</name>
    <name type="common">White beech mushroom</name>
    <name type="synonym">Agaricus marmoreus</name>
    <dbReference type="NCBI Taxonomy" id="39966"/>
    <lineage>
        <taxon>Eukaryota</taxon>
        <taxon>Fungi</taxon>
        <taxon>Dikarya</taxon>
        <taxon>Basidiomycota</taxon>
        <taxon>Agaricomycotina</taxon>
        <taxon>Agaricomycetes</taxon>
        <taxon>Agaricomycetidae</taxon>
        <taxon>Agaricales</taxon>
        <taxon>Tricholomatineae</taxon>
        <taxon>Lyophyllaceae</taxon>
        <taxon>Hypsizygus</taxon>
    </lineage>
</organism>
<dbReference type="GO" id="GO:0003729">
    <property type="term" value="F:mRNA binding"/>
    <property type="evidence" value="ECO:0007669"/>
    <property type="project" value="TreeGrafter"/>
</dbReference>
<evidence type="ECO:0000256" key="2">
    <source>
        <dbReference type="ARBA" id="ARBA00012388"/>
    </source>
</evidence>
<comment type="caution">
    <text evidence="8">The sequence shown here is derived from an EMBL/GenBank/DDBJ whole genome shotgun (WGS) entry which is preliminary data.</text>
</comment>
<dbReference type="GO" id="GO:0031499">
    <property type="term" value="C:TRAMP complex"/>
    <property type="evidence" value="ECO:0007669"/>
    <property type="project" value="TreeGrafter"/>
</dbReference>
<dbReference type="Gene3D" id="1.10.1410.10">
    <property type="match status" value="1"/>
</dbReference>
<dbReference type="InterPro" id="IPR002058">
    <property type="entry name" value="PAP_assoc"/>
</dbReference>
<name>A0A369JYB2_HYPMA</name>
<dbReference type="PANTHER" id="PTHR23092">
    <property type="entry name" value="POLY(A) RNA POLYMERASE"/>
    <property type="match status" value="1"/>
</dbReference>
<dbReference type="InterPro" id="IPR043519">
    <property type="entry name" value="NT_sf"/>
</dbReference>
<evidence type="ECO:0000256" key="1">
    <source>
        <dbReference type="ARBA" id="ARBA00008593"/>
    </source>
</evidence>
<evidence type="ECO:0000313" key="8">
    <source>
        <dbReference type="EMBL" id="RDB24414.1"/>
    </source>
</evidence>
<evidence type="ECO:0000256" key="4">
    <source>
        <dbReference type="ARBA" id="ARBA00022842"/>
    </source>
</evidence>
<dbReference type="Pfam" id="PF22600">
    <property type="entry name" value="MTPAP-like_central"/>
    <property type="match status" value="1"/>
</dbReference>
<dbReference type="InParanoid" id="A0A369JYB2"/>
<dbReference type="SUPFAM" id="SSF81301">
    <property type="entry name" value="Nucleotidyltransferase"/>
    <property type="match status" value="1"/>
</dbReference>
<dbReference type="Pfam" id="PF03828">
    <property type="entry name" value="PAP_assoc"/>
    <property type="match status" value="1"/>
</dbReference>
<evidence type="ECO:0000313" key="9">
    <source>
        <dbReference type="Proteomes" id="UP000076154"/>
    </source>
</evidence>
<feature type="domain" description="PAP-associated" evidence="6">
    <location>
        <begin position="278"/>
        <end position="317"/>
    </location>
</feature>
<dbReference type="InterPro" id="IPR045862">
    <property type="entry name" value="Trf4-like"/>
</dbReference>
<evidence type="ECO:0000259" key="6">
    <source>
        <dbReference type="Pfam" id="PF03828"/>
    </source>
</evidence>